<protein>
    <submittedName>
        <fullName evidence="1">Uncharacterized protein</fullName>
    </submittedName>
</protein>
<gene>
    <name evidence="1" type="ORF">EDB81DRAFT_752329</name>
</gene>
<reference evidence="1" key="1">
    <citation type="journal article" date="2021" name="Nat. Commun.">
        <title>Genetic determinants of endophytism in the Arabidopsis root mycobiome.</title>
        <authorList>
            <person name="Mesny F."/>
            <person name="Miyauchi S."/>
            <person name="Thiergart T."/>
            <person name="Pickel B."/>
            <person name="Atanasova L."/>
            <person name="Karlsson M."/>
            <person name="Huettel B."/>
            <person name="Barry K.W."/>
            <person name="Haridas S."/>
            <person name="Chen C."/>
            <person name="Bauer D."/>
            <person name="Andreopoulos W."/>
            <person name="Pangilinan J."/>
            <person name="LaButti K."/>
            <person name="Riley R."/>
            <person name="Lipzen A."/>
            <person name="Clum A."/>
            <person name="Drula E."/>
            <person name="Henrissat B."/>
            <person name="Kohler A."/>
            <person name="Grigoriev I.V."/>
            <person name="Martin F.M."/>
            <person name="Hacquard S."/>
        </authorList>
    </citation>
    <scope>NUCLEOTIDE SEQUENCE</scope>
    <source>
        <strain evidence="1">MPI-CAGE-AT-0147</strain>
    </source>
</reference>
<organism evidence="1 2">
    <name type="scientific">Dactylonectria macrodidyma</name>
    <dbReference type="NCBI Taxonomy" id="307937"/>
    <lineage>
        <taxon>Eukaryota</taxon>
        <taxon>Fungi</taxon>
        <taxon>Dikarya</taxon>
        <taxon>Ascomycota</taxon>
        <taxon>Pezizomycotina</taxon>
        <taxon>Sordariomycetes</taxon>
        <taxon>Hypocreomycetidae</taxon>
        <taxon>Hypocreales</taxon>
        <taxon>Nectriaceae</taxon>
        <taxon>Dactylonectria</taxon>
    </lineage>
</organism>
<evidence type="ECO:0000313" key="1">
    <source>
        <dbReference type="EMBL" id="KAH7177017.1"/>
    </source>
</evidence>
<comment type="caution">
    <text evidence="1">The sequence shown here is derived from an EMBL/GenBank/DDBJ whole genome shotgun (WGS) entry which is preliminary data.</text>
</comment>
<dbReference type="AlphaFoldDB" id="A0A9P9FW12"/>
<dbReference type="Proteomes" id="UP000738349">
    <property type="component" value="Unassembled WGS sequence"/>
</dbReference>
<dbReference type="OrthoDB" id="3641682at2759"/>
<accession>A0A9P9FW12</accession>
<keyword evidence="2" id="KW-1185">Reference proteome</keyword>
<dbReference type="EMBL" id="JAGMUV010000001">
    <property type="protein sequence ID" value="KAH7177017.1"/>
    <property type="molecule type" value="Genomic_DNA"/>
</dbReference>
<sequence length="356" mass="39545">MAYPYFIQIPLSGCATFFIFTILMTAVLAVTEVPSLDVDLICCFEKQSNNTSLSVFDTARGDLIAETCGSFLKADIPIDFSRVDENGSGQFTIGKRRFVVHSPTRFSHRPQCSKILTSDFVVVQCSKMTWSVENYSQGDASNCFQDAGLYTSALHATRGNQSYSTHSGDVIEASKLKKRFFHHTKLKRVGDRSIQRFLHKQLSEPIDCRGADSCTASKQDAESFSVSYSVTGALAGTNLWSSFGLSVQKTWTTGNQYTCSGRAGDSVCIWLIERMVKANKKLDVVERRYYFLGIRYMSSKSKSLMNSPNKENRGGGYYCVVNNCMNKGDEFWDNSGFGQVSIDGAKSTPKQNITNT</sequence>
<name>A0A9P9FW12_9HYPO</name>
<evidence type="ECO:0000313" key="2">
    <source>
        <dbReference type="Proteomes" id="UP000738349"/>
    </source>
</evidence>
<proteinExistence type="predicted"/>